<gene>
    <name evidence="2" type="ORF">DA01_07635</name>
</gene>
<evidence type="ECO:0000256" key="1">
    <source>
        <dbReference type="SAM" id="Phobius"/>
    </source>
</evidence>
<protein>
    <submittedName>
        <fullName evidence="2">Dehalogenase</fullName>
    </submittedName>
</protein>
<organism evidence="2 3">
    <name type="scientific">Dehalococcoides mccartyi</name>
    <dbReference type="NCBI Taxonomy" id="61435"/>
    <lineage>
        <taxon>Bacteria</taxon>
        <taxon>Bacillati</taxon>
        <taxon>Chloroflexota</taxon>
        <taxon>Dehalococcoidia</taxon>
        <taxon>Dehalococcoidales</taxon>
        <taxon>Dehalococcoidaceae</taxon>
        <taxon>Dehalococcoides</taxon>
    </lineage>
</organism>
<dbReference type="Proteomes" id="UP000053577">
    <property type="component" value="Unassembled WGS sequence"/>
</dbReference>
<dbReference type="AlphaFoldDB" id="A0A0V8M0M6"/>
<proteinExistence type="predicted"/>
<keyword evidence="1" id="KW-0812">Transmembrane</keyword>
<feature type="transmembrane region" description="Helical" evidence="1">
    <location>
        <begin position="37"/>
        <end position="55"/>
    </location>
</feature>
<dbReference type="EMBL" id="JGYD01000025">
    <property type="protein sequence ID" value="KSV17252.1"/>
    <property type="molecule type" value="Genomic_DNA"/>
</dbReference>
<evidence type="ECO:0000313" key="2">
    <source>
        <dbReference type="EMBL" id="KSV17252.1"/>
    </source>
</evidence>
<reference evidence="2 3" key="1">
    <citation type="journal article" date="2015" name="Sci. Rep.">
        <title>A comparative genomics and reductive dehalogenase gene transcription study of two chloroethene-respiring bacteria, Dehalococcoides mccartyi strains MB and 11a.</title>
        <authorList>
            <person name="Low A."/>
            <person name="Shen Z."/>
            <person name="Cheng D."/>
            <person name="Rogers M.J."/>
            <person name="Lee P.K."/>
            <person name="He J."/>
        </authorList>
    </citation>
    <scope>NUCLEOTIDE SEQUENCE [LARGE SCALE GENOMIC DNA]</scope>
    <source>
        <strain evidence="2 3">MB</strain>
    </source>
</reference>
<dbReference type="PATRIC" id="fig|61435.5.peg.1499"/>
<sequence>MEYFIPFVVIGALIAVGLYALTGWLRSHNIKVTWYEWLIGMIGLILLLVAVQHYFGASAELFSFAAWMGLAIIGVPALILLVIAWQLVARRAKQT</sequence>
<keyword evidence="1" id="KW-0472">Membrane</keyword>
<feature type="transmembrane region" description="Helical" evidence="1">
    <location>
        <begin position="6"/>
        <end position="25"/>
    </location>
</feature>
<keyword evidence="1" id="KW-1133">Transmembrane helix</keyword>
<evidence type="ECO:0000313" key="3">
    <source>
        <dbReference type="Proteomes" id="UP000053577"/>
    </source>
</evidence>
<dbReference type="RefSeq" id="WP_058292704.1">
    <property type="nucleotide sequence ID" value="NZ_JGYD01000025.1"/>
</dbReference>
<comment type="caution">
    <text evidence="2">The sequence shown here is derived from an EMBL/GenBank/DDBJ whole genome shotgun (WGS) entry which is preliminary data.</text>
</comment>
<feature type="transmembrane region" description="Helical" evidence="1">
    <location>
        <begin position="61"/>
        <end position="88"/>
    </location>
</feature>
<name>A0A0V8M0M6_9CHLR</name>
<accession>A0A0V8M0M6</accession>